<keyword evidence="2" id="KW-1185">Reference proteome</keyword>
<dbReference type="AlphaFoldDB" id="A0A9P7E647"/>
<accession>A0A9P7E647</accession>
<comment type="caution">
    <text evidence="1">The sequence shown here is derived from an EMBL/GenBank/DDBJ whole genome shotgun (WGS) entry which is preliminary data.</text>
</comment>
<sequence>MKAVAAIAYIGKASCWPLKVLIAPCSSVGSETVNTILPCEVQVTVENCRCHQLAHVPTSGTDRVPYIAIYIILICPPVI</sequence>
<reference evidence="1" key="1">
    <citation type="journal article" date="2020" name="New Phytol.">
        <title>Comparative genomics reveals dynamic genome evolution in host specialist ectomycorrhizal fungi.</title>
        <authorList>
            <person name="Lofgren L.A."/>
            <person name="Nguyen N.H."/>
            <person name="Vilgalys R."/>
            <person name="Ruytinx J."/>
            <person name="Liao H.L."/>
            <person name="Branco S."/>
            <person name="Kuo A."/>
            <person name="LaButti K."/>
            <person name="Lipzen A."/>
            <person name="Andreopoulos W."/>
            <person name="Pangilinan J."/>
            <person name="Riley R."/>
            <person name="Hundley H."/>
            <person name="Na H."/>
            <person name="Barry K."/>
            <person name="Grigoriev I.V."/>
            <person name="Stajich J.E."/>
            <person name="Kennedy P.G."/>
        </authorList>
    </citation>
    <scope>NUCLEOTIDE SEQUENCE</scope>
    <source>
        <strain evidence="1">MN1</strain>
    </source>
</reference>
<organism evidence="1 2">
    <name type="scientific">Suillus subaureus</name>
    <dbReference type="NCBI Taxonomy" id="48587"/>
    <lineage>
        <taxon>Eukaryota</taxon>
        <taxon>Fungi</taxon>
        <taxon>Dikarya</taxon>
        <taxon>Basidiomycota</taxon>
        <taxon>Agaricomycotina</taxon>
        <taxon>Agaricomycetes</taxon>
        <taxon>Agaricomycetidae</taxon>
        <taxon>Boletales</taxon>
        <taxon>Suillineae</taxon>
        <taxon>Suillaceae</taxon>
        <taxon>Suillus</taxon>
    </lineage>
</organism>
<dbReference type="GeneID" id="64637320"/>
<proteinExistence type="predicted"/>
<evidence type="ECO:0000313" key="2">
    <source>
        <dbReference type="Proteomes" id="UP000807769"/>
    </source>
</evidence>
<dbReference type="Proteomes" id="UP000807769">
    <property type="component" value="Unassembled WGS sequence"/>
</dbReference>
<dbReference type="RefSeq" id="XP_041190486.1">
    <property type="nucleotide sequence ID" value="XM_041343304.1"/>
</dbReference>
<dbReference type="EMBL" id="JABBWG010000027">
    <property type="protein sequence ID" value="KAG1812204.1"/>
    <property type="molecule type" value="Genomic_DNA"/>
</dbReference>
<evidence type="ECO:0000313" key="1">
    <source>
        <dbReference type="EMBL" id="KAG1812204.1"/>
    </source>
</evidence>
<protein>
    <submittedName>
        <fullName evidence="1">Uncharacterized protein</fullName>
    </submittedName>
</protein>
<gene>
    <name evidence="1" type="ORF">BJ212DRAFT_478396</name>
</gene>
<name>A0A9P7E647_9AGAM</name>